<protein>
    <recommendedName>
        <fullName evidence="1">Methyltransferase type 11 domain-containing protein</fullName>
    </recommendedName>
</protein>
<evidence type="ECO:0000313" key="2">
    <source>
        <dbReference type="EMBL" id="CAA9528517.1"/>
    </source>
</evidence>
<dbReference type="InterPro" id="IPR013216">
    <property type="entry name" value="Methyltransf_11"/>
</dbReference>
<dbReference type="CDD" id="cd02440">
    <property type="entry name" value="AdoMet_MTases"/>
    <property type="match status" value="1"/>
</dbReference>
<name>A0A6J4TPI4_9ACTN</name>
<gene>
    <name evidence="2" type="ORF">AVDCRST_MAG30-3573</name>
</gene>
<dbReference type="InterPro" id="IPR029063">
    <property type="entry name" value="SAM-dependent_MTases_sf"/>
</dbReference>
<dbReference type="SUPFAM" id="SSF53335">
    <property type="entry name" value="S-adenosyl-L-methionine-dependent methyltransferases"/>
    <property type="match status" value="1"/>
</dbReference>
<evidence type="ECO:0000259" key="1">
    <source>
        <dbReference type="Pfam" id="PF08241"/>
    </source>
</evidence>
<proteinExistence type="predicted"/>
<dbReference type="PANTHER" id="PTHR43591">
    <property type="entry name" value="METHYLTRANSFERASE"/>
    <property type="match status" value="1"/>
</dbReference>
<dbReference type="PANTHER" id="PTHR43591:SF24">
    <property type="entry name" value="2-METHOXY-6-POLYPRENYL-1,4-BENZOQUINOL METHYLASE, MITOCHONDRIAL"/>
    <property type="match status" value="1"/>
</dbReference>
<sequence>MATRHRYDRQAETYDATRAAGPSVLGPVLEALAGAPGPELLDVGGGTGNYAQALLAHGFSPTVLDYNEAMLARARAKGLPVLQGDAAALPFAGETWDAVMMISMLHHVTDWAGALREAVRVLRPGGRLAVMGWAREHVEEVGWIHEYFPSTRPWMVEQHPGMRELLALLPGARVLPVRFDDSTDLSLGALQRRPEQLLDPELRRQTSYFERLADSEPAELAAGLERLQRDLAAGRRPQEERAEARARLGDAGVLAYRKR</sequence>
<dbReference type="GO" id="GO:0008757">
    <property type="term" value="F:S-adenosylmethionine-dependent methyltransferase activity"/>
    <property type="evidence" value="ECO:0007669"/>
    <property type="project" value="InterPro"/>
</dbReference>
<dbReference type="AlphaFoldDB" id="A0A6J4TPI4"/>
<dbReference type="EMBL" id="CADCVS010000469">
    <property type="protein sequence ID" value="CAA9528517.1"/>
    <property type="molecule type" value="Genomic_DNA"/>
</dbReference>
<dbReference type="Gene3D" id="3.40.50.150">
    <property type="entry name" value="Vaccinia Virus protein VP39"/>
    <property type="match status" value="1"/>
</dbReference>
<feature type="domain" description="Methyltransferase type 11" evidence="1">
    <location>
        <begin position="41"/>
        <end position="129"/>
    </location>
</feature>
<accession>A0A6J4TPI4</accession>
<organism evidence="2">
    <name type="scientific">uncultured Solirubrobacteraceae bacterium</name>
    <dbReference type="NCBI Taxonomy" id="1162706"/>
    <lineage>
        <taxon>Bacteria</taxon>
        <taxon>Bacillati</taxon>
        <taxon>Actinomycetota</taxon>
        <taxon>Thermoleophilia</taxon>
        <taxon>Solirubrobacterales</taxon>
        <taxon>Solirubrobacteraceae</taxon>
        <taxon>environmental samples</taxon>
    </lineage>
</organism>
<dbReference type="Pfam" id="PF08241">
    <property type="entry name" value="Methyltransf_11"/>
    <property type="match status" value="1"/>
</dbReference>
<reference evidence="2" key="1">
    <citation type="submission" date="2020-02" db="EMBL/GenBank/DDBJ databases">
        <authorList>
            <person name="Meier V. D."/>
        </authorList>
    </citation>
    <scope>NUCLEOTIDE SEQUENCE</scope>
    <source>
        <strain evidence="2">AVDCRST_MAG30</strain>
    </source>
</reference>